<protein>
    <submittedName>
        <fullName evidence="1">Uncharacterized protein</fullName>
    </submittedName>
</protein>
<reference evidence="1" key="1">
    <citation type="journal article" date="2014" name="Front. Microbiol.">
        <title>High frequency of phylogenetically diverse reductive dehalogenase-homologous genes in deep subseafloor sedimentary metagenomes.</title>
        <authorList>
            <person name="Kawai M."/>
            <person name="Futagami T."/>
            <person name="Toyoda A."/>
            <person name="Takaki Y."/>
            <person name="Nishi S."/>
            <person name="Hori S."/>
            <person name="Arai W."/>
            <person name="Tsubouchi T."/>
            <person name="Morono Y."/>
            <person name="Uchiyama I."/>
            <person name="Ito T."/>
            <person name="Fujiyama A."/>
            <person name="Inagaki F."/>
            <person name="Takami H."/>
        </authorList>
    </citation>
    <scope>NUCLEOTIDE SEQUENCE</scope>
    <source>
        <strain evidence="1">Expedition CK06-06</strain>
    </source>
</reference>
<sequence length="40" mass="4436">LDKVAVGSKSVVETKPIGDEEVEDFKKRLGDLKPEDFETS</sequence>
<feature type="non-terminal residue" evidence="1">
    <location>
        <position position="1"/>
    </location>
</feature>
<proteinExistence type="predicted"/>
<accession>X1M0N5</accession>
<dbReference type="EMBL" id="BARV01010118">
    <property type="protein sequence ID" value="GAI08245.1"/>
    <property type="molecule type" value="Genomic_DNA"/>
</dbReference>
<name>X1M0N5_9ZZZZ</name>
<evidence type="ECO:0000313" key="1">
    <source>
        <dbReference type="EMBL" id="GAI08245.1"/>
    </source>
</evidence>
<comment type="caution">
    <text evidence="1">The sequence shown here is derived from an EMBL/GenBank/DDBJ whole genome shotgun (WGS) entry which is preliminary data.</text>
</comment>
<organism evidence="1">
    <name type="scientific">marine sediment metagenome</name>
    <dbReference type="NCBI Taxonomy" id="412755"/>
    <lineage>
        <taxon>unclassified sequences</taxon>
        <taxon>metagenomes</taxon>
        <taxon>ecological metagenomes</taxon>
    </lineage>
</organism>
<gene>
    <name evidence="1" type="ORF">S06H3_19708</name>
</gene>
<dbReference type="AlphaFoldDB" id="X1M0N5"/>